<evidence type="ECO:0000313" key="7">
    <source>
        <dbReference type="Ensembl" id="ENSMODP00000002811.4"/>
    </source>
</evidence>
<feature type="region of interest" description="Disordered" evidence="4">
    <location>
        <begin position="3111"/>
        <end position="3131"/>
    </location>
</feature>
<dbReference type="OMA" id="PREGARN"/>
<keyword evidence="8" id="KW-1185">Reference proteome</keyword>
<dbReference type="SUPFAM" id="SSF81837">
    <property type="entry name" value="BEACH domain"/>
    <property type="match status" value="1"/>
</dbReference>
<dbReference type="PROSITE" id="PS50197">
    <property type="entry name" value="BEACH"/>
    <property type="match status" value="1"/>
</dbReference>
<dbReference type="InterPro" id="IPR016024">
    <property type="entry name" value="ARM-type_fold"/>
</dbReference>
<dbReference type="Pfam" id="PF02138">
    <property type="entry name" value="Beach"/>
    <property type="match status" value="1"/>
</dbReference>
<evidence type="ECO:0000313" key="8">
    <source>
        <dbReference type="Proteomes" id="UP000002280"/>
    </source>
</evidence>
<evidence type="ECO:0000256" key="4">
    <source>
        <dbReference type="SAM" id="MobiDB-lite"/>
    </source>
</evidence>
<feature type="region of interest" description="Disordered" evidence="4">
    <location>
        <begin position="2823"/>
        <end position="2843"/>
    </location>
</feature>
<dbReference type="Gene3D" id="2.30.29.30">
    <property type="entry name" value="Pleckstrin-homology domain (PH domain)/Phosphotyrosine-binding domain (PTB)"/>
    <property type="match status" value="1"/>
</dbReference>
<dbReference type="Gene3D" id="1.25.10.10">
    <property type="entry name" value="Leucine-rich Repeat Variant"/>
    <property type="match status" value="1"/>
</dbReference>
<dbReference type="InterPro" id="IPR036372">
    <property type="entry name" value="BEACH_dom_sf"/>
</dbReference>
<dbReference type="FunCoup" id="F6YDT8">
    <property type="interactions" value="85"/>
</dbReference>
<feature type="domain" description="BEACH" evidence="5">
    <location>
        <begin position="2533"/>
        <end position="2827"/>
    </location>
</feature>
<name>F6YDT8_MONDO</name>
<dbReference type="InterPro" id="IPR015943">
    <property type="entry name" value="WD40/YVTN_repeat-like_dom_sf"/>
</dbReference>
<evidence type="ECO:0000256" key="2">
    <source>
        <dbReference type="ARBA" id="ARBA00022737"/>
    </source>
</evidence>
<dbReference type="Pfam" id="PF14844">
    <property type="entry name" value="PH_BEACH"/>
    <property type="match status" value="1"/>
</dbReference>
<dbReference type="Pfam" id="PF00400">
    <property type="entry name" value="WD40"/>
    <property type="match status" value="2"/>
</dbReference>
<dbReference type="GO" id="GO:0098586">
    <property type="term" value="P:cellular response to virus"/>
    <property type="evidence" value="ECO:0007669"/>
    <property type="project" value="Ensembl"/>
</dbReference>
<dbReference type="CDD" id="cd06071">
    <property type="entry name" value="Beach"/>
    <property type="match status" value="1"/>
</dbReference>
<dbReference type="CTD" id="57705"/>
<dbReference type="HOGENOM" id="CLU_000175_6_0_1"/>
<dbReference type="GeneTree" id="ENSGT00940000155684"/>
<evidence type="ECO:0000259" key="5">
    <source>
        <dbReference type="PROSITE" id="PS50197"/>
    </source>
</evidence>
<dbReference type="InterPro" id="IPR036322">
    <property type="entry name" value="WD40_repeat_dom_sf"/>
</dbReference>
<dbReference type="Pfam" id="PF15787">
    <property type="entry name" value="DUF4704"/>
    <property type="match status" value="1"/>
</dbReference>
<dbReference type="InterPro" id="IPR000409">
    <property type="entry name" value="BEACH_dom"/>
</dbReference>
<dbReference type="OrthoDB" id="10018316at2759"/>
<sequence>MDKEELLKEQKDVYNRTDQEASTGDLLQPEILQRGHPQCPTALWEMLERQFLEYAQTAPFLNPENQQRTLLRLLPLFLKAWEKSAGIICFPSIHEFSEEVSKNFAQEIQKALVGKPAEEARLAIGQLFQWKGEEENDGYLLLKSSYLLTQADSETLGKIIESGLPGLLLQCLYIFFAFPLDKDELFEGDSQVHKMFVQMMLNIYSDPQGVEELILGNELQSLLVATSSLWEQSSPSWKEPTFSVLKAISKAQSPSIISYLHTSNSMKIAIQNLSKLVDTLPPQEVSEVASLMLNFVMDSYSISSTLLLEFENSDGYPTLLKILLRYGEVPDNEAEPYLEELLELLVWLTVCGKTELKVFDSVTYPQLDGFKFQNEPSGMTVKNLQAFQVLQNAFQKTNDSLLCRKILSTIKTMWTWNGRNFFILEWTLQPISQFVEIIHLKPPVAQMLFFQLLESIVFDLTFIPHEILKKAQNLIKENLVPSCTLVALRSIQRIITRDLLFTDIFRDSGLLGLLLAQLRKHAKIMRKTGSRELSGFNDIEKDLACVMLKIVASLLQGSVRNTVVLKDHGMVPFIKIFLDDECYRSDSLSILEQLSTINSEEYMSIIIGALCSSTQGELHLKLDLLKSLLKILENPKGRSAFRTSSGFNGLLSLLSDMEGSLQDPPLEIWAPITPSQAMELVLYTLCAMTAALHLDSVNRDFFRRNNLFEKLAEDLCLLGCFGTQEQGKVLPQPFIIEKARTFAELLNAAFSPSEAFPSVLRSCLQILSFLDSMARGTLPLGNGLKEWKRVPEELAIDLQKDMSIHPDEHSSTDKSTFRPLITRGWPNLDDRMDDVDAVIMHPGVVCVMLRLLPSLYHEDHPQLSKEIQCSLANHIQSLVKSEKNRQVMCEAGLLKTIITFCHKALTDSSDPLHLSLIRIFEKLASQAIEPDILRQFLSLGIPSAKEAGCKTINTSLFQGDNSCHSDMKTGLEAPAPPGTDSSVKTISDDSLSVSTVPSSKSSGAPKSSANILQTAMSLISMTSPRNIQPQKATLAPSFVEFDMSVEGYGCLFIPTLSTVMGPNTEHSISGGIGIGPRLFPPLNGLTFSSWFLISKHSSLQNIHPIRFLTLVRHMARTEHQFVCFSISFSPEDLTLTVSTEEKEFEPLDVMEPEDIHEPSAGSRLQFHCGNLLSSGQWHHLAVVVSKEMKRNCAVSTYINGQLIGSAKMLYIQTLPGSFLSMDPSSFIDVYGYIGTPQVWKQKSSLIWRLGPAYLLEEALSKETLEVINKLGPRYCGNFQAVKFQGEDIGCEATTLVVEERVSFGLNVASSSLTNVTEIKNVYNEVDSRLIAKEMNISSRDNSMPVFLVRNFAGHLSGSLRTIGAVAVGQLGVRVFHSSPAANSLNFIGGPAILLGMISLATDDHTMYAAIKVLHSVLSSSPMCDNLMKHMHGYQILTLLLKKKVRLLNNRIFQLILSIAGTIELGFGSSAIMNLGIFQHVLCNFELWMNTSENLDVALFSHLVEILQSPREGARNAEIAHRVQLIPRLVFLFNDPILSPSKITTIISILGHLLKRYFNTQDVIRLGLFIVYTLKPSSVNEKQISMDNNLDSFLQAGSQTSGRMIWLRNQLLEMLLDVICSNKFHLSSESQEEMFLKLGPDWFLLFIQDHLHPSTVVLGMKLLLHFLYNPSLRARFKDGLSMGSWVENSILGVDILMDNLKSQSPMPDFSSCLISGFQILPTFLSHHIRIPQVYLLVSSFFLQTPLSEVTIESTTSLDVMLQWLLQNHNGENALKSGLCTEGALLLLEMVKAMINQPLTGSEEDNWKVTYPGNVMQFLCLIYHNYPQDPVWWSSDFLQVLAAILFPTEMPKKMTDSSWNDNVLLTAAEENSVESPMSPSTVHPSRKQVSDFLKLLLMEILLCPPPQKQLHPLDFLLEASPENTTNRQKRCFQSEILLSAMGVFHIISEGCSISSNGTRDSQHNSESTPSLANISYLTQKLVEKLYSGMFNADPREILLFITEQIMGVIENAFSQKEALLGVLYSSLNRVILYCLSKPQQSLAECLGLLSILNFLQDQWDIIFATYNSNMSFIICFMHCLFHIHARSYPEGFGLEPKPRVSPYHQVFLSPHEDMREQGEEGLPSLSDVQNGIRKTVLNLWHQLVHQRRQSLEDTFKMDLSVKPGESEVKIENVTPLWEETTLKSWQHYLASEKKMLASKSNTTHQSKASSWSESWSSAMRLIPGRQTKETECKAEDFLSYMEEYRRRGQEFYASLYKDYIQRWKCGYSKAASEWAKMKDQLFNEWGLWGQKLETVPCSQWSLDWHEGPARMRKRIRRKFAGESLKNDNQDQNNETSPMNPENQDDFMSNGDEERDETGNCNQLTFFPALHESLHSEDFLELCGERKVILQELVDKEKVSVKLSVVVVQGHMVSEGVLLYGQQHFYICENFTLSPLGDVYCTKHCLSNISDPFIFNMCSKDRPSDHYTCHRYSYSDIKEIHLMRFLLQEIALEIFFRNGYSKFLVFHNSERNKAFKGFYSLQPGLKGKGITEESLNIRKSIGPEKTMLQKWQKREISNFEYLMYLNTLAGRTYNDYMQYPVFPWILADYTSEALNFTNPRTFRDLSKPMGAQTKERKLKFIQRFKEVERCEGELSAQCHYCTHYSSAIIVASYLVRMKPFTQTFCSLQGGSFDVADRMFHSVRSTWESASSENMSDVRELIPEFFYLPEFLTNCNDVEFGCMQDGTILDDVLLPPWAEGDPQKFISLHRQALESDFVSANLHHWIDLIFGYKQHGPAAVEAVNTFHPYFYGDKVDLHNITDPLIKSTILGFVSNFGQIPKQLFTKPHPARTAQGKPSGKEGSLSTGPTGCPPPFFCTLQNLKPSLVTVKDMYIFPLGSESPKGAIGHIVPTEKCVLAVEKNKVLIPHLWSKTFSWGFDDFTCCLGNYGSDKNLTTFESPADWGKCLCALCPSPTLVITSGDSAVVCIWELSMFKDKAKGLHLKQVLYGHTKSVTCLAASMTYSLLVSGSCDQTCILWDLDHLMYVTQLPAHRASISAVAISDSTGDIVSCAGTHLYLWNINGQPLASINTACGSRGDIQCCCLAERTDWEASNVIITGSRDGVVRIWKTEHMKTAGHGAGPETHKTESPGQKGNKWEKNLALCRELDINIALTGKSSKNNPAITALALSRNQSKLFVGDERGRIFCWSRDG</sequence>
<feature type="repeat" description="WD" evidence="3">
    <location>
        <begin position="2983"/>
        <end position="3017"/>
    </location>
</feature>
<dbReference type="InterPro" id="IPR011989">
    <property type="entry name" value="ARM-like"/>
</dbReference>
<dbReference type="Proteomes" id="UP000002280">
    <property type="component" value="Chromosome 1"/>
</dbReference>
<feature type="domain" description="BEACH-type PH" evidence="6">
    <location>
        <begin position="2391"/>
        <end position="2516"/>
    </location>
</feature>
<dbReference type="Bgee" id="ENSMODG00000002305">
    <property type="expression patterns" value="Expressed in blood and 12 other cell types or tissues"/>
</dbReference>
<dbReference type="InterPro" id="IPR023362">
    <property type="entry name" value="PH-BEACH_dom"/>
</dbReference>
<dbReference type="SMART" id="SM00320">
    <property type="entry name" value="WD40"/>
    <property type="match status" value="5"/>
</dbReference>
<dbReference type="InParanoid" id="F6YDT8"/>
<dbReference type="RefSeq" id="XP_056656683.1">
    <property type="nucleotide sequence ID" value="XM_056800705.1"/>
</dbReference>
<dbReference type="SUPFAM" id="SSF50729">
    <property type="entry name" value="PH domain-like"/>
    <property type="match status" value="1"/>
</dbReference>
<dbReference type="STRING" id="13616.ENSMODP00000002811"/>
<dbReference type="PANTHER" id="PTHR46108:SF3">
    <property type="entry name" value="WD REPEAT- AND FYVE DOMAIN-CONTAINING PROTEIN 4"/>
    <property type="match status" value="1"/>
</dbReference>
<dbReference type="Gene3D" id="2.130.10.10">
    <property type="entry name" value="YVTN repeat-like/Quinoprotein amine dehydrogenase"/>
    <property type="match status" value="1"/>
</dbReference>
<dbReference type="InterPro" id="IPR011993">
    <property type="entry name" value="PH-like_dom_sf"/>
</dbReference>
<keyword evidence="1 3" id="KW-0853">WD repeat</keyword>
<dbReference type="InterPro" id="IPR001680">
    <property type="entry name" value="WD40_rpt"/>
</dbReference>
<reference evidence="7" key="2">
    <citation type="submission" date="2025-08" db="UniProtKB">
        <authorList>
            <consortium name="Ensembl"/>
        </authorList>
    </citation>
    <scope>IDENTIFICATION</scope>
</reference>
<organism evidence="7 8">
    <name type="scientific">Monodelphis domestica</name>
    <name type="common">Gray short-tailed opossum</name>
    <dbReference type="NCBI Taxonomy" id="13616"/>
    <lineage>
        <taxon>Eukaryota</taxon>
        <taxon>Metazoa</taxon>
        <taxon>Chordata</taxon>
        <taxon>Craniata</taxon>
        <taxon>Vertebrata</taxon>
        <taxon>Euteleostomi</taxon>
        <taxon>Mammalia</taxon>
        <taxon>Metatheria</taxon>
        <taxon>Didelphimorphia</taxon>
        <taxon>Didelphidae</taxon>
        <taxon>Monodelphis</taxon>
    </lineage>
</organism>
<dbReference type="InterPro" id="IPR019775">
    <property type="entry name" value="WD40_repeat_CS"/>
</dbReference>
<dbReference type="CDD" id="cd01201">
    <property type="entry name" value="PH_BEACH"/>
    <property type="match status" value="1"/>
</dbReference>
<dbReference type="PANTHER" id="PTHR46108">
    <property type="entry name" value="BLUE CHEESE"/>
    <property type="match status" value="1"/>
</dbReference>
<reference evidence="7 8" key="1">
    <citation type="journal article" date="2007" name="Nature">
        <title>Genome of the marsupial Monodelphis domestica reveals innovation in non-coding sequences.</title>
        <authorList>
            <person name="Mikkelsen T.S."/>
            <person name="Wakefield M.J."/>
            <person name="Aken B."/>
            <person name="Amemiya C.T."/>
            <person name="Chang J.L."/>
            <person name="Duke S."/>
            <person name="Garber M."/>
            <person name="Gentles A.J."/>
            <person name="Goodstadt L."/>
            <person name="Heger A."/>
            <person name="Jurka J."/>
            <person name="Kamal M."/>
            <person name="Mauceli E."/>
            <person name="Searle S.M."/>
            <person name="Sharpe T."/>
            <person name="Baker M.L."/>
            <person name="Batzer M.A."/>
            <person name="Benos P.V."/>
            <person name="Belov K."/>
            <person name="Clamp M."/>
            <person name="Cook A."/>
            <person name="Cuff J."/>
            <person name="Das R."/>
            <person name="Davidow L."/>
            <person name="Deakin J.E."/>
            <person name="Fazzari M.J."/>
            <person name="Glass J.L."/>
            <person name="Grabherr M."/>
            <person name="Greally J.M."/>
            <person name="Gu W."/>
            <person name="Hore T.A."/>
            <person name="Huttley G.A."/>
            <person name="Kleber M."/>
            <person name="Jirtle R.L."/>
            <person name="Koina E."/>
            <person name="Lee J.T."/>
            <person name="Mahony S."/>
            <person name="Marra M.A."/>
            <person name="Miller R.D."/>
            <person name="Nicholls R.D."/>
            <person name="Oda M."/>
            <person name="Papenfuss A.T."/>
            <person name="Parra Z.E."/>
            <person name="Pollock D.D."/>
            <person name="Ray D.A."/>
            <person name="Schein J.E."/>
            <person name="Speed T.P."/>
            <person name="Thompson K."/>
            <person name="VandeBerg J.L."/>
            <person name="Wade C.M."/>
            <person name="Walker J.A."/>
            <person name="Waters P.D."/>
            <person name="Webber C."/>
            <person name="Weidman J.R."/>
            <person name="Xie X."/>
            <person name="Zody M.C."/>
            <person name="Baldwin J."/>
            <person name="Abdouelleil A."/>
            <person name="Abdulkadir J."/>
            <person name="Abebe A."/>
            <person name="Abera B."/>
            <person name="Abreu J."/>
            <person name="Acer S.C."/>
            <person name="Aftuck L."/>
            <person name="Alexander A."/>
            <person name="An P."/>
            <person name="Anderson E."/>
            <person name="Anderson S."/>
            <person name="Arachi H."/>
            <person name="Azer M."/>
            <person name="Bachantsang P."/>
            <person name="Barry A."/>
            <person name="Bayul T."/>
            <person name="Berlin A."/>
            <person name="Bessette D."/>
            <person name="Bloom T."/>
            <person name="Bloom T."/>
            <person name="Boguslavskiy L."/>
            <person name="Bonnet C."/>
            <person name="Boukhgalter B."/>
            <person name="Bourzgui I."/>
            <person name="Brown A."/>
            <person name="Cahill P."/>
            <person name="Channer S."/>
            <person name="Cheshatsang Y."/>
            <person name="Chuda L."/>
            <person name="Citroen M."/>
            <person name="Collymore A."/>
            <person name="Cooke P."/>
            <person name="Costello M."/>
            <person name="D'Aco K."/>
            <person name="Daza R."/>
            <person name="De Haan G."/>
            <person name="DeGray S."/>
            <person name="DeMaso C."/>
            <person name="Dhargay N."/>
            <person name="Dooley K."/>
            <person name="Dooley E."/>
            <person name="Doricent M."/>
            <person name="Dorje P."/>
            <person name="Dorjee K."/>
            <person name="Dupes A."/>
            <person name="Elong R."/>
            <person name="Falk J."/>
            <person name="Farina A."/>
            <person name="Faro S."/>
            <person name="Ferguson D."/>
            <person name="Fisher S."/>
            <person name="Foley C.D."/>
            <person name="Franke A."/>
            <person name="Friedrich D."/>
            <person name="Gadbois L."/>
            <person name="Gearin G."/>
            <person name="Gearin C.R."/>
            <person name="Giannoukos G."/>
            <person name="Goode T."/>
            <person name="Graham J."/>
            <person name="Grandbois E."/>
            <person name="Grewal S."/>
            <person name="Gyaltsen K."/>
            <person name="Hafez N."/>
            <person name="Hagos B."/>
            <person name="Hall J."/>
            <person name="Henson C."/>
            <person name="Hollinger A."/>
            <person name="Honan T."/>
            <person name="Huard M.D."/>
            <person name="Hughes L."/>
            <person name="Hurhula B."/>
            <person name="Husby M.E."/>
            <person name="Kamat A."/>
            <person name="Kanga B."/>
            <person name="Kashin S."/>
            <person name="Khazanovich D."/>
            <person name="Kisner P."/>
            <person name="Lance K."/>
            <person name="Lara M."/>
            <person name="Lee W."/>
            <person name="Lennon N."/>
            <person name="Letendre F."/>
            <person name="LeVine R."/>
            <person name="Lipovsky A."/>
            <person name="Liu X."/>
            <person name="Liu J."/>
            <person name="Liu S."/>
            <person name="Lokyitsang T."/>
            <person name="Lokyitsang Y."/>
            <person name="Lubonja R."/>
            <person name="Lui A."/>
            <person name="MacDonald P."/>
            <person name="Magnisalis V."/>
            <person name="Maru K."/>
            <person name="Matthews C."/>
            <person name="McCusker W."/>
            <person name="McDonough S."/>
            <person name="Mehta T."/>
            <person name="Meldrim J."/>
            <person name="Meneus L."/>
            <person name="Mihai O."/>
            <person name="Mihalev A."/>
            <person name="Mihova T."/>
            <person name="Mittelman R."/>
            <person name="Mlenga V."/>
            <person name="Montmayeur A."/>
            <person name="Mulrain L."/>
            <person name="Navidi A."/>
            <person name="Naylor J."/>
            <person name="Negash T."/>
            <person name="Nguyen T."/>
            <person name="Nguyen N."/>
            <person name="Nicol R."/>
            <person name="Norbu C."/>
            <person name="Norbu N."/>
            <person name="Novod N."/>
            <person name="O'Neill B."/>
            <person name="Osman S."/>
            <person name="Markiewicz E."/>
            <person name="Oyono O.L."/>
            <person name="Patti C."/>
            <person name="Phunkhang P."/>
            <person name="Pierre F."/>
            <person name="Priest M."/>
            <person name="Raghuraman S."/>
            <person name="Rege F."/>
            <person name="Reyes R."/>
            <person name="Rise C."/>
            <person name="Rogov P."/>
            <person name="Ross K."/>
            <person name="Ryan E."/>
            <person name="Settipalli S."/>
            <person name="Shea T."/>
            <person name="Sherpa N."/>
            <person name="Shi L."/>
            <person name="Shih D."/>
            <person name="Sparrow T."/>
            <person name="Spaulding J."/>
            <person name="Stalker J."/>
            <person name="Stange-Thomann N."/>
            <person name="Stavropoulos S."/>
            <person name="Stone C."/>
            <person name="Strader C."/>
            <person name="Tesfaye S."/>
            <person name="Thomson T."/>
            <person name="Thoulutsang Y."/>
            <person name="Thoulutsang D."/>
            <person name="Topham K."/>
            <person name="Topping I."/>
            <person name="Tsamla T."/>
            <person name="Vassiliev H."/>
            <person name="Vo A."/>
            <person name="Wangchuk T."/>
            <person name="Wangdi T."/>
            <person name="Weiand M."/>
            <person name="Wilkinson J."/>
            <person name="Wilson A."/>
            <person name="Yadav S."/>
            <person name="Young G."/>
            <person name="Yu Q."/>
            <person name="Zembek L."/>
            <person name="Zhong D."/>
            <person name="Zimmer A."/>
            <person name="Zwirko Z."/>
            <person name="Jaffe D.B."/>
            <person name="Alvarez P."/>
            <person name="Brockman W."/>
            <person name="Butler J."/>
            <person name="Chin C."/>
            <person name="Gnerre S."/>
            <person name="MacCallum I."/>
            <person name="Graves J.A."/>
            <person name="Ponting C.P."/>
            <person name="Breen M."/>
            <person name="Samollow P.B."/>
            <person name="Lander E.S."/>
            <person name="Lindblad-Toh K."/>
        </authorList>
    </citation>
    <scope>NUCLEOTIDE SEQUENCE [LARGE SCALE GENOMIC DNA]</scope>
</reference>
<dbReference type="PROSITE" id="PS50082">
    <property type="entry name" value="WD_REPEATS_2"/>
    <property type="match status" value="2"/>
</dbReference>
<dbReference type="InterPro" id="IPR013320">
    <property type="entry name" value="ConA-like_dom_sf"/>
</dbReference>
<feature type="compositionally biased region" description="Polar residues" evidence="4">
    <location>
        <begin position="2327"/>
        <end position="2339"/>
    </location>
</feature>
<feature type="repeat" description="WD" evidence="3">
    <location>
        <begin position="3089"/>
        <end position="3114"/>
    </location>
</feature>
<accession>F6YDT8</accession>
<dbReference type="PROSITE" id="PS50294">
    <property type="entry name" value="WD_REPEATS_REGION"/>
    <property type="match status" value="1"/>
</dbReference>
<dbReference type="SUPFAM" id="SSF48371">
    <property type="entry name" value="ARM repeat"/>
    <property type="match status" value="1"/>
</dbReference>
<dbReference type="GO" id="GO:0019882">
    <property type="term" value="P:antigen processing and presentation"/>
    <property type="evidence" value="ECO:0000318"/>
    <property type="project" value="GO_Central"/>
</dbReference>
<keyword evidence="2" id="KW-0677">Repeat</keyword>
<proteinExistence type="predicted"/>
<dbReference type="eggNOG" id="KOG1786">
    <property type="taxonomic scope" value="Eukaryota"/>
</dbReference>
<dbReference type="PROSITE" id="PS00678">
    <property type="entry name" value="WD_REPEATS_1"/>
    <property type="match status" value="1"/>
</dbReference>
<dbReference type="GO" id="GO:0036037">
    <property type="term" value="P:CD8-positive, alpha-beta T cell activation"/>
    <property type="evidence" value="ECO:0007669"/>
    <property type="project" value="Ensembl"/>
</dbReference>
<dbReference type="FunFam" id="1.10.1540.10:FF:000002">
    <property type="entry name" value="WD repeat and FYVE domain containing 3"/>
    <property type="match status" value="1"/>
</dbReference>
<gene>
    <name evidence="7" type="primary">WDFY4</name>
</gene>
<dbReference type="SMART" id="SM01026">
    <property type="entry name" value="Beach"/>
    <property type="match status" value="1"/>
</dbReference>
<reference evidence="7" key="3">
    <citation type="submission" date="2025-09" db="UniProtKB">
        <authorList>
            <consortium name="Ensembl"/>
        </authorList>
    </citation>
    <scope>IDENTIFICATION</scope>
</reference>
<dbReference type="SUPFAM" id="SSF49899">
    <property type="entry name" value="Concanavalin A-like lectins/glucanases"/>
    <property type="match status" value="1"/>
</dbReference>
<dbReference type="GeneID" id="100618846"/>
<protein>
    <submittedName>
        <fullName evidence="7">WDFY family member 4</fullName>
    </submittedName>
</protein>
<feature type="compositionally biased region" description="Low complexity" evidence="4">
    <location>
        <begin position="988"/>
        <end position="1008"/>
    </location>
</feature>
<feature type="region of interest" description="Disordered" evidence="4">
    <location>
        <begin position="2319"/>
        <end position="2355"/>
    </location>
</feature>
<evidence type="ECO:0000256" key="1">
    <source>
        <dbReference type="ARBA" id="ARBA00022574"/>
    </source>
</evidence>
<evidence type="ECO:0000259" key="6">
    <source>
        <dbReference type="PROSITE" id="PS51783"/>
    </source>
</evidence>
<dbReference type="Ensembl" id="ENSMODT00000002867.4">
    <property type="protein sequence ID" value="ENSMODP00000002811.4"/>
    <property type="gene ID" value="ENSMODG00000002305.4"/>
</dbReference>
<dbReference type="SUPFAM" id="SSF50978">
    <property type="entry name" value="WD40 repeat-like"/>
    <property type="match status" value="1"/>
</dbReference>
<dbReference type="InterPro" id="IPR051944">
    <property type="entry name" value="BEACH_domain_protein"/>
</dbReference>
<evidence type="ECO:0000256" key="3">
    <source>
        <dbReference type="PROSITE-ProRule" id="PRU00221"/>
    </source>
</evidence>
<feature type="region of interest" description="Disordered" evidence="4">
    <location>
        <begin position="967"/>
        <end position="1008"/>
    </location>
</feature>
<dbReference type="InterPro" id="IPR031570">
    <property type="entry name" value="NBEA/BDCP_DUF4704"/>
</dbReference>
<dbReference type="PROSITE" id="PS51783">
    <property type="entry name" value="PH_BEACH"/>
    <property type="match status" value="1"/>
</dbReference>
<dbReference type="Gene3D" id="1.10.1540.10">
    <property type="entry name" value="BEACH domain"/>
    <property type="match status" value="1"/>
</dbReference>